<name>A0A6J5QS13_9CAUD</name>
<accession>A0A6J5QS13</accession>
<gene>
    <name evidence="1" type="ORF">UFOVP1130_31</name>
</gene>
<organism evidence="1">
    <name type="scientific">uncultured Caudovirales phage</name>
    <dbReference type="NCBI Taxonomy" id="2100421"/>
    <lineage>
        <taxon>Viruses</taxon>
        <taxon>Duplodnaviria</taxon>
        <taxon>Heunggongvirae</taxon>
        <taxon>Uroviricota</taxon>
        <taxon>Caudoviricetes</taxon>
        <taxon>Peduoviridae</taxon>
        <taxon>Maltschvirus</taxon>
        <taxon>Maltschvirus maltsch</taxon>
    </lineage>
</organism>
<reference evidence="1" key="1">
    <citation type="submission" date="2020-05" db="EMBL/GenBank/DDBJ databases">
        <authorList>
            <person name="Chiriac C."/>
            <person name="Salcher M."/>
            <person name="Ghai R."/>
            <person name="Kavagutti S V."/>
        </authorList>
    </citation>
    <scope>NUCLEOTIDE SEQUENCE</scope>
</reference>
<sequence>MSKDNVEMDFDEWLSFGMDHKFVGPPVCSTHDGIPTTEDEDGVWDEGGDPCIHILRLYVDKLEALLVEQNHSPSIWRKAGWEDLPTEE</sequence>
<proteinExistence type="predicted"/>
<dbReference type="EMBL" id="LR797078">
    <property type="protein sequence ID" value="CAB4185316.1"/>
    <property type="molecule type" value="Genomic_DNA"/>
</dbReference>
<protein>
    <submittedName>
        <fullName evidence="1">Uncharacterized protein</fullName>
    </submittedName>
</protein>
<evidence type="ECO:0000313" key="1">
    <source>
        <dbReference type="EMBL" id="CAB4185316.1"/>
    </source>
</evidence>